<dbReference type="RefSeq" id="WP_257511419.1">
    <property type="nucleotide sequence ID" value="NZ_JANKHG010000016.1"/>
</dbReference>
<comment type="caution">
    <text evidence="2">The sequence shown here is derived from an EMBL/GenBank/DDBJ whole genome shotgun (WGS) entry which is preliminary data.</text>
</comment>
<proteinExistence type="predicted"/>
<keyword evidence="3" id="KW-1185">Reference proteome</keyword>
<dbReference type="EMBL" id="JANKHG010000016">
    <property type="protein sequence ID" value="MCR2746175.1"/>
    <property type="molecule type" value="Genomic_DNA"/>
</dbReference>
<sequence length="902" mass="99425">MNAFTRGFVSSLFRSRGAAPPDEAAHNKKSTGDSSPAFLERKNPLSPIVPLLGVDKTGLNAHQMLCSDQEVCLGKTPLAGSNPEVGGLSLPDTVIGAKENLYLRQFFSLVKAAEEVNEHSTAGHPGAAGPAEIVQFISPRAYHNPAKSQDRPMSEQLKRLKGGEVGNYHLVDIGEPEVTYENGTPSRVFRIQYRENSTSPVKALFLTEIAPDFAGGSMTEEAIADVATLMKDKPRDCMLSYRGTGRIAIMQSVMRIREQLEIHRASANAANPPPIREWLQRSIHDIEQHRPAYLSVDNEQSRQQQEAILNHLETYFKSLPVPAAASAVPAPTAPASTPQVPPPQVPPPQVPPTPVPPAPVPPAPTANARSATLDDIPVSSNKSYLTAGLMAIVETGDKARLGSSLQKSLASLKRQEMTLGVVKSLLETKTPSVLKFDNIEELAKFLDVRPEDALNTLIDLCGWRSAILDHKTYHRYARSLKLAQEDLENSKALSSNNKPSYEIKLMYKQVSRDIQSLEEKFFAAAHFKLSQVLLDVPIPKPSCLDEQGRFQLVVSRNQPSVKIKPRIKLNALVARTQEGIQRLGEERERIKLLDSAIVHTFDYFSPETTADAKKAITPKLKGFLKAYLVKANQVQQTDAALKGTGSDTASHPHHESALSFLKKFNHSIQNKFFVSSNSICLDLSRQSSNRKDGKLILQTGKGAVANNSKAKLEGLLLLEKSSTNKRGLDINDISNNYRLADDFTAHRPTRLPILHVGFEYPSIEVETAGSLTGGPKIKSKVLGGLHNFHPNAELIIKSENEIKQLKLKPKLIVVHEGNSADSGHYSTWFKTPEGRWRMKGSDDYMSSTEFAELMAPDKTCRPVYVTYEAFALSNVNLPTISERPTSGWRSKLQRPFRRNITS</sequence>
<accession>A0ABT1XFX5</accession>
<feature type="compositionally biased region" description="Low complexity" evidence="1">
    <location>
        <begin position="327"/>
        <end position="338"/>
    </location>
</feature>
<feature type="region of interest" description="Disordered" evidence="1">
    <location>
        <begin position="15"/>
        <end position="41"/>
    </location>
</feature>
<feature type="region of interest" description="Disordered" evidence="1">
    <location>
        <begin position="327"/>
        <end position="374"/>
    </location>
</feature>
<name>A0ABT1XFX5_9BURK</name>
<gene>
    <name evidence="2" type="ORF">NSP04_05905</name>
</gene>
<evidence type="ECO:0000256" key="1">
    <source>
        <dbReference type="SAM" id="MobiDB-lite"/>
    </source>
</evidence>
<dbReference type="Proteomes" id="UP001165267">
    <property type="component" value="Unassembled WGS sequence"/>
</dbReference>
<organism evidence="2 3">
    <name type="scientific">Limnobacter parvus</name>
    <dbReference type="NCBI Taxonomy" id="2939690"/>
    <lineage>
        <taxon>Bacteria</taxon>
        <taxon>Pseudomonadati</taxon>
        <taxon>Pseudomonadota</taxon>
        <taxon>Betaproteobacteria</taxon>
        <taxon>Burkholderiales</taxon>
        <taxon>Burkholderiaceae</taxon>
        <taxon>Limnobacter</taxon>
    </lineage>
</organism>
<protein>
    <submittedName>
        <fullName evidence="2">Uncharacterized protein</fullName>
    </submittedName>
</protein>
<feature type="compositionally biased region" description="Pro residues" evidence="1">
    <location>
        <begin position="339"/>
        <end position="364"/>
    </location>
</feature>
<evidence type="ECO:0000313" key="2">
    <source>
        <dbReference type="EMBL" id="MCR2746175.1"/>
    </source>
</evidence>
<reference evidence="2" key="1">
    <citation type="submission" date="2022-07" db="EMBL/GenBank/DDBJ databases">
        <authorList>
            <person name="Xamxidin M."/>
        </authorList>
    </citation>
    <scope>NUCLEOTIDE SEQUENCE</scope>
    <source>
        <strain evidence="2">YS8-69</strain>
    </source>
</reference>
<evidence type="ECO:0000313" key="3">
    <source>
        <dbReference type="Proteomes" id="UP001165267"/>
    </source>
</evidence>